<evidence type="ECO:0000313" key="1">
    <source>
        <dbReference type="EMBL" id="CAK0838850.1"/>
    </source>
</evidence>
<evidence type="ECO:0000313" key="2">
    <source>
        <dbReference type="Proteomes" id="UP001189429"/>
    </source>
</evidence>
<dbReference type="Proteomes" id="UP001189429">
    <property type="component" value="Unassembled WGS sequence"/>
</dbReference>
<accession>A0ABN9T1S6</accession>
<dbReference type="EMBL" id="CAUYUJ010014252">
    <property type="protein sequence ID" value="CAK0838850.1"/>
    <property type="molecule type" value="Genomic_DNA"/>
</dbReference>
<organism evidence="1 2">
    <name type="scientific">Prorocentrum cordatum</name>
    <dbReference type="NCBI Taxonomy" id="2364126"/>
    <lineage>
        <taxon>Eukaryota</taxon>
        <taxon>Sar</taxon>
        <taxon>Alveolata</taxon>
        <taxon>Dinophyceae</taxon>
        <taxon>Prorocentrales</taxon>
        <taxon>Prorocentraceae</taxon>
        <taxon>Prorocentrum</taxon>
    </lineage>
</organism>
<gene>
    <name evidence="1" type="ORF">PCOR1329_LOCUS34701</name>
</gene>
<proteinExistence type="predicted"/>
<sequence>MAGGLTQTQPAAAVAARTMGRRRGLLSAVLLAAAFAVALLQASYAFVGGGTQLAPLRSSGVEHAVARRVKPRVRWSIDPEPSKITFKGRGNLEQFNEDDLDEAEPATARMPMPDIGIDLDGDKLDNLEEWYQEQLTGEGGSPDGFIRDLILKSFYGPYKAKTGNPTTGFFLPDYVQYTGERGQPCDTDYETAFENMKANIKENKNYMLKDDGAGWTWIVAGQNPGGQFLYTQKSPPFGERPLALIKQSDPDEFFEKVDWHRLYTRLHKWQLWGQKAKAFPYPVRGRPVLS</sequence>
<comment type="caution">
    <text evidence="1">The sequence shown here is derived from an EMBL/GenBank/DDBJ whole genome shotgun (WGS) entry which is preliminary data.</text>
</comment>
<keyword evidence="2" id="KW-1185">Reference proteome</keyword>
<protein>
    <submittedName>
        <fullName evidence="1">Uncharacterized protein</fullName>
    </submittedName>
</protein>
<reference evidence="1" key="1">
    <citation type="submission" date="2023-10" db="EMBL/GenBank/DDBJ databases">
        <authorList>
            <person name="Chen Y."/>
            <person name="Shah S."/>
            <person name="Dougan E. K."/>
            <person name="Thang M."/>
            <person name="Chan C."/>
        </authorList>
    </citation>
    <scope>NUCLEOTIDE SEQUENCE [LARGE SCALE GENOMIC DNA]</scope>
</reference>
<name>A0ABN9T1S6_9DINO</name>